<comment type="caution">
    <text evidence="2">The sequence shown here is derived from an EMBL/GenBank/DDBJ whole genome shotgun (WGS) entry which is preliminary data.</text>
</comment>
<evidence type="ECO:0000313" key="3">
    <source>
        <dbReference type="Proteomes" id="UP001168528"/>
    </source>
</evidence>
<organism evidence="2 3">
    <name type="scientific">Rhodocytophaga aerolata</name>
    <dbReference type="NCBI Taxonomy" id="455078"/>
    <lineage>
        <taxon>Bacteria</taxon>
        <taxon>Pseudomonadati</taxon>
        <taxon>Bacteroidota</taxon>
        <taxon>Cytophagia</taxon>
        <taxon>Cytophagales</taxon>
        <taxon>Rhodocytophagaceae</taxon>
        <taxon>Rhodocytophaga</taxon>
    </lineage>
</organism>
<evidence type="ECO:0000256" key="1">
    <source>
        <dbReference type="SAM" id="SignalP"/>
    </source>
</evidence>
<proteinExistence type="predicted"/>
<name>A0ABT8R737_9BACT</name>
<evidence type="ECO:0000313" key="2">
    <source>
        <dbReference type="EMBL" id="MDO1447918.1"/>
    </source>
</evidence>
<feature type="chain" id="PRO_5046705852" description="DUF4468 domain-containing protein" evidence="1">
    <location>
        <begin position="23"/>
        <end position="187"/>
    </location>
</feature>
<dbReference type="RefSeq" id="WP_302038723.1">
    <property type="nucleotide sequence ID" value="NZ_JAUKPO010000009.1"/>
</dbReference>
<protein>
    <recommendedName>
        <fullName evidence="4">DUF4468 domain-containing protein</fullName>
    </recommendedName>
</protein>
<dbReference type="Proteomes" id="UP001168528">
    <property type="component" value="Unassembled WGS sequence"/>
</dbReference>
<accession>A0ABT8R737</accession>
<dbReference type="EMBL" id="JAUKPO010000009">
    <property type="protein sequence ID" value="MDO1447918.1"/>
    <property type="molecule type" value="Genomic_DNA"/>
</dbReference>
<reference evidence="2" key="1">
    <citation type="submission" date="2023-07" db="EMBL/GenBank/DDBJ databases">
        <title>The genome sequence of Rhodocytophaga aerolata KACC 12507.</title>
        <authorList>
            <person name="Zhang X."/>
        </authorList>
    </citation>
    <scope>NUCLEOTIDE SEQUENCE</scope>
    <source>
        <strain evidence="2">KACC 12507</strain>
    </source>
</reference>
<keyword evidence="1" id="KW-0732">Signal</keyword>
<gene>
    <name evidence="2" type="ORF">Q0590_16725</name>
</gene>
<keyword evidence="3" id="KW-1185">Reference proteome</keyword>
<evidence type="ECO:0008006" key="4">
    <source>
        <dbReference type="Google" id="ProtNLM"/>
    </source>
</evidence>
<feature type="signal peptide" evidence="1">
    <location>
        <begin position="1"/>
        <end position="22"/>
    </location>
</feature>
<sequence>MTYIHLLLVVLVNLLVVPSAIAQSSKDNLQQIQGIIKAEGEVFIAIDRINPGDSKVCLEENSFINHVQFNGDSAFVNYVNYTELFCEAYVLRSQYTYQFNLQAIDPATLRLVEKKYTIGQGKLREGNPGWYEVQAFTKENKPLIIKNDLDSKQTEKVNTVSMLVKEKEKAKQVLNLLKTALQDLQQE</sequence>